<name>A0A1C2DMB5_9PSED</name>
<evidence type="ECO:0000256" key="1">
    <source>
        <dbReference type="SAM" id="Phobius"/>
    </source>
</evidence>
<keyword evidence="1" id="KW-0472">Membrane</keyword>
<organism evidence="2 3">
    <name type="scientific">Pseudomonas graminis</name>
    <dbReference type="NCBI Taxonomy" id="158627"/>
    <lineage>
        <taxon>Bacteria</taxon>
        <taxon>Pseudomonadati</taxon>
        <taxon>Pseudomonadota</taxon>
        <taxon>Gammaproteobacteria</taxon>
        <taxon>Pseudomonadales</taxon>
        <taxon>Pseudomonadaceae</taxon>
        <taxon>Pseudomonas</taxon>
    </lineage>
</organism>
<dbReference type="RefSeq" id="WP_065991256.1">
    <property type="nucleotide sequence ID" value="NZ_MDEN01000066.1"/>
</dbReference>
<evidence type="ECO:0000313" key="3">
    <source>
        <dbReference type="Proteomes" id="UP000095143"/>
    </source>
</evidence>
<dbReference type="EMBL" id="MDEN01000066">
    <property type="protein sequence ID" value="OCX15904.1"/>
    <property type="molecule type" value="Genomic_DNA"/>
</dbReference>
<keyword evidence="1" id="KW-0812">Transmembrane</keyword>
<sequence length="172" mass="19479">MIEERYNYIFSELVNDEDDILGQLAYSVYKRQKIEYIHAFKERNGTDPLDCDLVAFHDISNSSSQIEAYRTQATRLATNFLESSLSTETEELAAFYSSRAANDIRMARPGFWKGAAQSLVGSGLFTLLVGCLVFFAWSLKQGPRQVIEQVFDVVIVDADSRSRKMQPDTPQS</sequence>
<dbReference type="OrthoDB" id="5465455at2"/>
<accession>A0A1C2DMB5</accession>
<comment type="caution">
    <text evidence="2">The sequence shown here is derived from an EMBL/GenBank/DDBJ whole genome shotgun (WGS) entry which is preliminary data.</text>
</comment>
<dbReference type="Proteomes" id="UP000095143">
    <property type="component" value="Unassembled WGS sequence"/>
</dbReference>
<reference evidence="2 3" key="1">
    <citation type="submission" date="2016-08" db="EMBL/GenBank/DDBJ databases">
        <title>Whole genome sequence of Pseudomonas graminis strain UASWS1507, a potential biological control agent for agriculture.</title>
        <authorList>
            <person name="Crovadore J."/>
            <person name="Calmin G."/>
            <person name="Chablais R."/>
            <person name="Cochard B."/>
            <person name="Lefort F."/>
        </authorList>
    </citation>
    <scope>NUCLEOTIDE SEQUENCE [LARGE SCALE GENOMIC DNA]</scope>
    <source>
        <strain evidence="2 3">UASWS1507</strain>
    </source>
</reference>
<dbReference type="AlphaFoldDB" id="A0A1C2DMB5"/>
<keyword evidence="1" id="KW-1133">Transmembrane helix</keyword>
<protein>
    <submittedName>
        <fullName evidence="2">Uncharacterized protein</fullName>
    </submittedName>
</protein>
<proteinExistence type="predicted"/>
<gene>
    <name evidence="2" type="ORF">BBI10_19480</name>
</gene>
<feature type="transmembrane region" description="Helical" evidence="1">
    <location>
        <begin position="115"/>
        <end position="137"/>
    </location>
</feature>
<evidence type="ECO:0000313" key="2">
    <source>
        <dbReference type="EMBL" id="OCX15904.1"/>
    </source>
</evidence>